<dbReference type="InterPro" id="IPR013325">
    <property type="entry name" value="RNA_pol_sigma_r2"/>
</dbReference>
<keyword evidence="3" id="KW-0731">Sigma factor</keyword>
<dbReference type="InterPro" id="IPR007627">
    <property type="entry name" value="RNA_pol_sigma70_r2"/>
</dbReference>
<keyword evidence="2" id="KW-0805">Transcription regulation</keyword>
<comment type="caution">
    <text evidence="7">The sequence shown here is derived from an EMBL/GenBank/DDBJ whole genome shotgun (WGS) entry which is preliminary data.</text>
</comment>
<dbReference type="NCBIfam" id="TIGR02937">
    <property type="entry name" value="sigma70-ECF"/>
    <property type="match status" value="1"/>
</dbReference>
<dbReference type="Pfam" id="PF04542">
    <property type="entry name" value="Sigma70_r2"/>
    <property type="match status" value="1"/>
</dbReference>
<dbReference type="SUPFAM" id="SSF88946">
    <property type="entry name" value="Sigma2 domain of RNA polymerase sigma factors"/>
    <property type="match status" value="1"/>
</dbReference>
<dbReference type="InterPro" id="IPR039425">
    <property type="entry name" value="RNA_pol_sigma-70-like"/>
</dbReference>
<dbReference type="Gene3D" id="1.10.10.10">
    <property type="entry name" value="Winged helix-like DNA-binding domain superfamily/Winged helix DNA-binding domain"/>
    <property type="match status" value="1"/>
</dbReference>
<dbReference type="PANTHER" id="PTHR43133:SF46">
    <property type="entry name" value="RNA POLYMERASE SIGMA-70 FACTOR ECF SUBFAMILY"/>
    <property type="match status" value="1"/>
</dbReference>
<dbReference type="PANTHER" id="PTHR43133">
    <property type="entry name" value="RNA POLYMERASE ECF-TYPE SIGMA FACTO"/>
    <property type="match status" value="1"/>
</dbReference>
<dbReference type="InterPro" id="IPR013324">
    <property type="entry name" value="RNA_pol_sigma_r3/r4-like"/>
</dbReference>
<sequence length="196" mass="23502">MILRSYSDKELLEQIALGNSKAFKELHEMYASKMFLYAFNVIKNKEACEDIIQNIFIDFWSKRKEAKIINIKAYLFRAVKYQIFNYFRDQKFTKEDITRLNIVDLSVNTSKKMEYDELKKAIHDSVNKLPKRCKEIFELSRYQYKSNKEISEDLKISMQAVKNQISKALKFIKKDLQDEEHLFYFICISSNQDHFI</sequence>
<dbReference type="NCBIfam" id="TIGR02985">
    <property type="entry name" value="Sig70_bacteroi1"/>
    <property type="match status" value="1"/>
</dbReference>
<evidence type="ECO:0000256" key="4">
    <source>
        <dbReference type="ARBA" id="ARBA00023163"/>
    </source>
</evidence>
<accession>A0ABU7XVN4</accession>
<gene>
    <name evidence="7" type="ORF">N1F79_16740</name>
</gene>
<dbReference type="Proteomes" id="UP001337305">
    <property type="component" value="Unassembled WGS sequence"/>
</dbReference>
<evidence type="ECO:0000256" key="1">
    <source>
        <dbReference type="ARBA" id="ARBA00010641"/>
    </source>
</evidence>
<feature type="domain" description="RNA polymerase sigma-70 region 2" evidence="5">
    <location>
        <begin position="28"/>
        <end position="91"/>
    </location>
</feature>
<evidence type="ECO:0000259" key="5">
    <source>
        <dbReference type="Pfam" id="PF04542"/>
    </source>
</evidence>
<evidence type="ECO:0000256" key="2">
    <source>
        <dbReference type="ARBA" id="ARBA00023015"/>
    </source>
</evidence>
<dbReference type="Gene3D" id="1.10.1740.10">
    <property type="match status" value="1"/>
</dbReference>
<feature type="domain" description="RNA polymerase sigma factor 70 region 4 type 2" evidence="6">
    <location>
        <begin position="121"/>
        <end position="171"/>
    </location>
</feature>
<reference evidence="7 8" key="1">
    <citation type="submission" date="2022-09" db="EMBL/GenBank/DDBJ databases">
        <title>Genome sequencing of Flavivirga sp. MEBiC05379.</title>
        <authorList>
            <person name="Oh H.-M."/>
            <person name="Kwon K.K."/>
            <person name="Park M.J."/>
            <person name="Yang S.-H."/>
        </authorList>
    </citation>
    <scope>NUCLEOTIDE SEQUENCE [LARGE SCALE GENOMIC DNA]</scope>
    <source>
        <strain evidence="7 8">MEBiC05379</strain>
    </source>
</reference>
<protein>
    <submittedName>
        <fullName evidence="7">RNA polymerase sigma-70 factor</fullName>
    </submittedName>
</protein>
<evidence type="ECO:0000256" key="3">
    <source>
        <dbReference type="ARBA" id="ARBA00023082"/>
    </source>
</evidence>
<dbReference type="SUPFAM" id="SSF88659">
    <property type="entry name" value="Sigma3 and sigma4 domains of RNA polymerase sigma factors"/>
    <property type="match status" value="1"/>
</dbReference>
<dbReference type="InterPro" id="IPR013249">
    <property type="entry name" value="RNA_pol_sigma70_r4_t2"/>
</dbReference>
<dbReference type="InterPro" id="IPR036388">
    <property type="entry name" value="WH-like_DNA-bd_sf"/>
</dbReference>
<keyword evidence="8" id="KW-1185">Reference proteome</keyword>
<keyword evidence="4" id="KW-0804">Transcription</keyword>
<dbReference type="InterPro" id="IPR014284">
    <property type="entry name" value="RNA_pol_sigma-70_dom"/>
</dbReference>
<organism evidence="7 8">
    <name type="scientific">Flavivirga spongiicola</name>
    <dbReference type="NCBI Taxonomy" id="421621"/>
    <lineage>
        <taxon>Bacteria</taxon>
        <taxon>Pseudomonadati</taxon>
        <taxon>Bacteroidota</taxon>
        <taxon>Flavobacteriia</taxon>
        <taxon>Flavobacteriales</taxon>
        <taxon>Flavobacteriaceae</taxon>
        <taxon>Flavivirga</taxon>
    </lineage>
</organism>
<evidence type="ECO:0000313" key="8">
    <source>
        <dbReference type="Proteomes" id="UP001337305"/>
    </source>
</evidence>
<dbReference type="Pfam" id="PF08281">
    <property type="entry name" value="Sigma70_r4_2"/>
    <property type="match status" value="1"/>
</dbReference>
<dbReference type="InterPro" id="IPR014327">
    <property type="entry name" value="RNA_pol_sigma70_bacteroid"/>
</dbReference>
<proteinExistence type="inferred from homology"/>
<dbReference type="RefSeq" id="WP_303307094.1">
    <property type="nucleotide sequence ID" value="NZ_JAODOP010000004.1"/>
</dbReference>
<dbReference type="EMBL" id="JAODOP010000004">
    <property type="protein sequence ID" value="MEF3834782.1"/>
    <property type="molecule type" value="Genomic_DNA"/>
</dbReference>
<evidence type="ECO:0000313" key="7">
    <source>
        <dbReference type="EMBL" id="MEF3834782.1"/>
    </source>
</evidence>
<name>A0ABU7XVN4_9FLAO</name>
<evidence type="ECO:0000259" key="6">
    <source>
        <dbReference type="Pfam" id="PF08281"/>
    </source>
</evidence>
<comment type="similarity">
    <text evidence="1">Belongs to the sigma-70 factor family. ECF subfamily.</text>
</comment>